<gene>
    <name evidence="1" type="ORF">J2X05_003150</name>
</gene>
<organism evidence="1 2">
    <name type="scientific">Cellvibrio fibrivorans</name>
    <dbReference type="NCBI Taxonomy" id="126350"/>
    <lineage>
        <taxon>Bacteria</taxon>
        <taxon>Pseudomonadati</taxon>
        <taxon>Pseudomonadota</taxon>
        <taxon>Gammaproteobacteria</taxon>
        <taxon>Cellvibrionales</taxon>
        <taxon>Cellvibrionaceae</taxon>
        <taxon>Cellvibrio</taxon>
    </lineage>
</organism>
<dbReference type="InterPro" id="IPR054268">
    <property type="entry name" value="DUF6999"/>
</dbReference>
<dbReference type="EMBL" id="JAVDVX010000006">
    <property type="protein sequence ID" value="MDR7091115.1"/>
    <property type="molecule type" value="Genomic_DNA"/>
</dbReference>
<proteinExistence type="predicted"/>
<dbReference type="RefSeq" id="WP_310074037.1">
    <property type="nucleotide sequence ID" value="NZ_JAVDVX010000006.1"/>
</dbReference>
<sequence length="314" mass="35715">MDNVEKIEKLPTFLQTEFDPRDPSPWLALYLDQSTPLPDHVKKAWLADSETPSRQFLLPFVRPIARTLIVLIQIVKVVVPRNWAASKLLHWILATGLKYFVRPEANWLVLRHFHMGAQILEFVAANAPVAVETSPLKPMNLDDLKDELFLKHDLNLFNFVIRLGKALRDADKKLVPVARPDFSMIKEPEITLDSMPRGKLNGIDLQTAIEMFTPTYQLFLTDNDFWRASNSLQLDETIGLYVATILNSPQHLVLLNNKHPLVPMSTLRAGYRLVLHGLSTEMLHALLMDLKKAQAEHHAPDYSVNQSTSVVDAH</sequence>
<evidence type="ECO:0000313" key="1">
    <source>
        <dbReference type="EMBL" id="MDR7091115.1"/>
    </source>
</evidence>
<accession>A0ABU1V134</accession>
<comment type="caution">
    <text evidence="1">The sequence shown here is derived from an EMBL/GenBank/DDBJ whole genome shotgun (WGS) entry which is preliminary data.</text>
</comment>
<dbReference type="Pfam" id="PF22523">
    <property type="entry name" value="DUF6999"/>
    <property type="match status" value="1"/>
</dbReference>
<protein>
    <submittedName>
        <fullName evidence="1">Uncharacterized protein</fullName>
    </submittedName>
</protein>
<name>A0ABU1V134_9GAMM</name>
<dbReference type="Proteomes" id="UP001253595">
    <property type="component" value="Unassembled WGS sequence"/>
</dbReference>
<evidence type="ECO:0000313" key="2">
    <source>
        <dbReference type="Proteomes" id="UP001253595"/>
    </source>
</evidence>
<reference evidence="1 2" key="1">
    <citation type="submission" date="2023-07" db="EMBL/GenBank/DDBJ databases">
        <title>Sorghum-associated microbial communities from plants grown in Nebraska, USA.</title>
        <authorList>
            <person name="Schachtman D."/>
        </authorList>
    </citation>
    <scope>NUCLEOTIDE SEQUENCE [LARGE SCALE GENOMIC DNA]</scope>
    <source>
        <strain evidence="1 2">BE190</strain>
    </source>
</reference>
<keyword evidence="2" id="KW-1185">Reference proteome</keyword>